<name>A0A8S3YRI7_9EUPU</name>
<evidence type="ECO:0000313" key="2">
    <source>
        <dbReference type="EMBL" id="CAG5119679.1"/>
    </source>
</evidence>
<dbReference type="Proteomes" id="UP000678393">
    <property type="component" value="Unassembled WGS sequence"/>
</dbReference>
<protein>
    <submittedName>
        <fullName evidence="2">Uncharacterized protein</fullName>
    </submittedName>
</protein>
<proteinExistence type="predicted"/>
<feature type="non-terminal residue" evidence="2">
    <location>
        <position position="63"/>
    </location>
</feature>
<sequence length="63" mass="7129">CSTFIKRIRMVTDLSNEACALFELINYVSIAGIVCTFGILSNIINLFVFWKHGFTNSVTMAFF</sequence>
<keyword evidence="3" id="KW-1185">Reference proteome</keyword>
<keyword evidence="1" id="KW-0812">Transmembrane</keyword>
<dbReference type="OrthoDB" id="6208760at2759"/>
<gene>
    <name evidence="2" type="ORF">CUNI_LOCUS5237</name>
</gene>
<dbReference type="AlphaFoldDB" id="A0A8S3YRI7"/>
<feature type="transmembrane region" description="Helical" evidence="1">
    <location>
        <begin position="24"/>
        <end position="50"/>
    </location>
</feature>
<keyword evidence="1" id="KW-1133">Transmembrane helix</keyword>
<organism evidence="2 3">
    <name type="scientific">Candidula unifasciata</name>
    <dbReference type="NCBI Taxonomy" id="100452"/>
    <lineage>
        <taxon>Eukaryota</taxon>
        <taxon>Metazoa</taxon>
        <taxon>Spiralia</taxon>
        <taxon>Lophotrochozoa</taxon>
        <taxon>Mollusca</taxon>
        <taxon>Gastropoda</taxon>
        <taxon>Heterobranchia</taxon>
        <taxon>Euthyneura</taxon>
        <taxon>Panpulmonata</taxon>
        <taxon>Eupulmonata</taxon>
        <taxon>Stylommatophora</taxon>
        <taxon>Helicina</taxon>
        <taxon>Helicoidea</taxon>
        <taxon>Geomitridae</taxon>
        <taxon>Candidula</taxon>
    </lineage>
</organism>
<accession>A0A8S3YRI7</accession>
<keyword evidence="1" id="KW-0472">Membrane</keyword>
<evidence type="ECO:0000256" key="1">
    <source>
        <dbReference type="SAM" id="Phobius"/>
    </source>
</evidence>
<feature type="non-terminal residue" evidence="2">
    <location>
        <position position="1"/>
    </location>
</feature>
<dbReference type="EMBL" id="CAJHNH020000757">
    <property type="protein sequence ID" value="CAG5119679.1"/>
    <property type="molecule type" value="Genomic_DNA"/>
</dbReference>
<reference evidence="2" key="1">
    <citation type="submission" date="2021-04" db="EMBL/GenBank/DDBJ databases">
        <authorList>
            <consortium name="Molecular Ecology Group"/>
        </authorList>
    </citation>
    <scope>NUCLEOTIDE SEQUENCE</scope>
</reference>
<comment type="caution">
    <text evidence="2">The sequence shown here is derived from an EMBL/GenBank/DDBJ whole genome shotgun (WGS) entry which is preliminary data.</text>
</comment>
<evidence type="ECO:0000313" key="3">
    <source>
        <dbReference type="Proteomes" id="UP000678393"/>
    </source>
</evidence>